<dbReference type="OrthoDB" id="9788453at2"/>
<feature type="transmembrane region" description="Helical" evidence="6">
    <location>
        <begin position="248"/>
        <end position="268"/>
    </location>
</feature>
<protein>
    <submittedName>
        <fullName evidence="8">MFS transporter</fullName>
    </submittedName>
</protein>
<keyword evidence="3 6" id="KW-0812">Transmembrane</keyword>
<dbReference type="PANTHER" id="PTHR43124">
    <property type="entry name" value="PURINE EFFLUX PUMP PBUE"/>
    <property type="match status" value="1"/>
</dbReference>
<feature type="transmembrane region" description="Helical" evidence="6">
    <location>
        <begin position="214"/>
        <end position="236"/>
    </location>
</feature>
<evidence type="ECO:0000256" key="2">
    <source>
        <dbReference type="ARBA" id="ARBA00022475"/>
    </source>
</evidence>
<dbReference type="InterPro" id="IPR036259">
    <property type="entry name" value="MFS_trans_sf"/>
</dbReference>
<feature type="transmembrane region" description="Helical" evidence="6">
    <location>
        <begin position="367"/>
        <end position="385"/>
    </location>
</feature>
<feature type="transmembrane region" description="Helical" evidence="6">
    <location>
        <begin position="83"/>
        <end position="103"/>
    </location>
</feature>
<comment type="caution">
    <text evidence="8">The sequence shown here is derived from an EMBL/GenBank/DDBJ whole genome shotgun (WGS) entry which is preliminary data.</text>
</comment>
<dbReference type="InterPro" id="IPR011701">
    <property type="entry name" value="MFS"/>
</dbReference>
<dbReference type="InterPro" id="IPR020846">
    <property type="entry name" value="MFS_dom"/>
</dbReference>
<dbReference type="EMBL" id="QEHR01000005">
    <property type="protein sequence ID" value="PVW14794.1"/>
    <property type="molecule type" value="Genomic_DNA"/>
</dbReference>
<dbReference type="InterPro" id="IPR050189">
    <property type="entry name" value="MFS_Efflux_Transporters"/>
</dbReference>
<dbReference type="GO" id="GO:0005886">
    <property type="term" value="C:plasma membrane"/>
    <property type="evidence" value="ECO:0007669"/>
    <property type="project" value="UniProtKB-SubCell"/>
</dbReference>
<name>A0A2U0I118_9FLAO</name>
<dbReference type="Pfam" id="PF07690">
    <property type="entry name" value="MFS_1"/>
    <property type="match status" value="1"/>
</dbReference>
<reference evidence="8 9" key="1">
    <citation type="submission" date="2018-04" db="EMBL/GenBank/DDBJ databases">
        <title>Marixanthomonas spongiae HN-E44 sp. nov., isolated from a marine sponge.</title>
        <authorList>
            <person name="Luo L."/>
            <person name="Zhuang L."/>
        </authorList>
    </citation>
    <scope>NUCLEOTIDE SEQUENCE [LARGE SCALE GENOMIC DNA]</scope>
    <source>
        <strain evidence="8 9">HN-E44</strain>
    </source>
</reference>
<evidence type="ECO:0000256" key="3">
    <source>
        <dbReference type="ARBA" id="ARBA00022692"/>
    </source>
</evidence>
<evidence type="ECO:0000256" key="6">
    <source>
        <dbReference type="SAM" id="Phobius"/>
    </source>
</evidence>
<dbReference type="Proteomes" id="UP000245962">
    <property type="component" value="Unassembled WGS sequence"/>
</dbReference>
<evidence type="ECO:0000256" key="4">
    <source>
        <dbReference type="ARBA" id="ARBA00022989"/>
    </source>
</evidence>
<keyword evidence="4 6" id="KW-1133">Transmembrane helix</keyword>
<dbReference type="PROSITE" id="PS50850">
    <property type="entry name" value="MFS"/>
    <property type="match status" value="1"/>
</dbReference>
<feature type="transmembrane region" description="Helical" evidence="6">
    <location>
        <begin position="109"/>
        <end position="130"/>
    </location>
</feature>
<accession>A0A2U0I118</accession>
<dbReference type="PANTHER" id="PTHR43124:SF3">
    <property type="entry name" value="CHLORAMPHENICOL EFFLUX PUMP RV0191"/>
    <property type="match status" value="1"/>
</dbReference>
<evidence type="ECO:0000313" key="9">
    <source>
        <dbReference type="Proteomes" id="UP000245962"/>
    </source>
</evidence>
<dbReference type="CDD" id="cd17324">
    <property type="entry name" value="MFS_NepI_like"/>
    <property type="match status" value="1"/>
</dbReference>
<evidence type="ECO:0000259" key="7">
    <source>
        <dbReference type="PROSITE" id="PS50850"/>
    </source>
</evidence>
<dbReference type="SUPFAM" id="SSF103473">
    <property type="entry name" value="MFS general substrate transporter"/>
    <property type="match status" value="1"/>
</dbReference>
<feature type="transmembrane region" description="Helical" evidence="6">
    <location>
        <begin position="302"/>
        <end position="321"/>
    </location>
</feature>
<feature type="transmembrane region" description="Helical" evidence="6">
    <location>
        <begin position="342"/>
        <end position="361"/>
    </location>
</feature>
<keyword evidence="9" id="KW-1185">Reference proteome</keyword>
<dbReference type="GO" id="GO:0022857">
    <property type="term" value="F:transmembrane transporter activity"/>
    <property type="evidence" value="ECO:0007669"/>
    <property type="project" value="InterPro"/>
</dbReference>
<dbReference type="AlphaFoldDB" id="A0A2U0I118"/>
<feature type="transmembrane region" description="Helical" evidence="6">
    <location>
        <begin position="275"/>
        <end position="296"/>
    </location>
</feature>
<evidence type="ECO:0000256" key="1">
    <source>
        <dbReference type="ARBA" id="ARBA00004651"/>
    </source>
</evidence>
<feature type="transmembrane region" description="Helical" evidence="6">
    <location>
        <begin position="12"/>
        <end position="31"/>
    </location>
</feature>
<feature type="domain" description="Major facilitator superfamily (MFS) profile" evidence="7">
    <location>
        <begin position="17"/>
        <end position="389"/>
    </location>
</feature>
<feature type="transmembrane region" description="Helical" evidence="6">
    <location>
        <begin position="58"/>
        <end position="76"/>
    </location>
</feature>
<proteinExistence type="predicted"/>
<feature type="transmembrane region" description="Helical" evidence="6">
    <location>
        <begin position="142"/>
        <end position="162"/>
    </location>
</feature>
<keyword evidence="5 6" id="KW-0472">Membrane</keyword>
<dbReference type="Gene3D" id="1.20.1250.20">
    <property type="entry name" value="MFS general substrate transporter like domains"/>
    <property type="match status" value="1"/>
</dbReference>
<evidence type="ECO:0000256" key="5">
    <source>
        <dbReference type="ARBA" id="ARBA00023136"/>
    </source>
</evidence>
<feature type="transmembrane region" description="Helical" evidence="6">
    <location>
        <begin position="174"/>
        <end position="193"/>
    </location>
</feature>
<gene>
    <name evidence="8" type="ORF">DDV96_09015</name>
</gene>
<comment type="subcellular location">
    <subcellularLocation>
        <location evidence="1">Cell membrane</location>
        <topology evidence="1">Multi-pass membrane protein</topology>
    </subcellularLocation>
</comment>
<evidence type="ECO:0000313" key="8">
    <source>
        <dbReference type="EMBL" id="PVW14794.1"/>
    </source>
</evidence>
<sequence>MSKQNIAKQAKGAFPWLIMILMSSVTFVGILSELMPSGVLPQIMSDLNISEVQTGNLVGYYAIASAIFAIPLISLTMRVNRKYLLLILLGGFAISNIIAGLVYDYTLIIILRIIGGICAGVMWPMIAAYGMRLVDESQHGKAIAVIMAGNTLGISIGMPLVTAIGNDYGWRTEFIGLGIFIIVIGLIALFALPSTPGEKLTKSSSPFALLKIPAVLLVLLLTLLGVVAHYGVYVYITSLVDEIQLAGGIESALMLFGAGSLISVLLAIKYTDKHLRALTTAMFGLLIVSMVLVLLFGKITGIAHFAFFLWGLSFGPLVTLLQAAVSKQVDSAIDVATSVQSSVFNLSIMIGSSVAGLMLGIYSPLSLVYLAIALSIPGLIIAISSKKTLD</sequence>
<organism evidence="8 9">
    <name type="scientific">Marixanthomonas spongiae</name>
    <dbReference type="NCBI Taxonomy" id="2174845"/>
    <lineage>
        <taxon>Bacteria</taxon>
        <taxon>Pseudomonadati</taxon>
        <taxon>Bacteroidota</taxon>
        <taxon>Flavobacteriia</taxon>
        <taxon>Flavobacteriales</taxon>
        <taxon>Flavobacteriaceae</taxon>
        <taxon>Marixanthomonas</taxon>
    </lineage>
</organism>
<keyword evidence="2" id="KW-1003">Cell membrane</keyword>